<feature type="compositionally biased region" description="Acidic residues" evidence="1">
    <location>
        <begin position="48"/>
        <end position="66"/>
    </location>
</feature>
<name>A0A0R3RX06_9BILA</name>
<reference evidence="3" key="1">
    <citation type="submission" date="2017-02" db="UniProtKB">
        <authorList>
            <consortium name="WormBaseParasite"/>
        </authorList>
    </citation>
    <scope>IDENTIFICATION</scope>
</reference>
<dbReference type="STRING" id="1147741.A0A0R3RX06"/>
<dbReference type="WBParaSite" id="EEL_0000673301-mRNA-1">
    <property type="protein sequence ID" value="EEL_0000673301-mRNA-1"/>
    <property type="gene ID" value="EEL_0000673301"/>
</dbReference>
<evidence type="ECO:0000313" key="3">
    <source>
        <dbReference type="WBParaSite" id="EEL_0000673301-mRNA-1"/>
    </source>
</evidence>
<feature type="region of interest" description="Disordered" evidence="1">
    <location>
        <begin position="43"/>
        <end position="70"/>
    </location>
</feature>
<sequence length="147" mass="16357">MCSSSSTIHSSSSSTSLSSFNENESTDDSVKVMKFRVDKSIPNMPNDCDMEINDETVEEEVEEGECSENNKMTDEMINDNHSMNQRKLPSLPLLYQMNMNKNKNIHGTVTGPSDENFYPIKASKKLRQALNGLGIISVTISKSLNSL</sequence>
<organism evidence="2 3">
    <name type="scientific">Elaeophora elaphi</name>
    <dbReference type="NCBI Taxonomy" id="1147741"/>
    <lineage>
        <taxon>Eukaryota</taxon>
        <taxon>Metazoa</taxon>
        <taxon>Ecdysozoa</taxon>
        <taxon>Nematoda</taxon>
        <taxon>Chromadorea</taxon>
        <taxon>Rhabditida</taxon>
        <taxon>Spirurina</taxon>
        <taxon>Spiruromorpha</taxon>
        <taxon>Filarioidea</taxon>
        <taxon>Onchocercidae</taxon>
        <taxon>Elaeophora</taxon>
    </lineage>
</organism>
<evidence type="ECO:0000313" key="2">
    <source>
        <dbReference type="Proteomes" id="UP000050640"/>
    </source>
</evidence>
<evidence type="ECO:0000256" key="1">
    <source>
        <dbReference type="SAM" id="MobiDB-lite"/>
    </source>
</evidence>
<feature type="region of interest" description="Disordered" evidence="1">
    <location>
        <begin position="1"/>
        <end position="28"/>
    </location>
</feature>
<feature type="compositionally biased region" description="Low complexity" evidence="1">
    <location>
        <begin position="1"/>
        <end position="19"/>
    </location>
</feature>
<proteinExistence type="predicted"/>
<protein>
    <submittedName>
        <fullName evidence="3">Uncharacterized protein</fullName>
    </submittedName>
</protein>
<dbReference type="Proteomes" id="UP000050640">
    <property type="component" value="Unplaced"/>
</dbReference>
<dbReference type="AlphaFoldDB" id="A0A0R3RX06"/>
<accession>A0A0R3RX06</accession>
<keyword evidence="2" id="KW-1185">Reference proteome</keyword>